<organism evidence="2 3">
    <name type="scientific">Acinetobacter celticus</name>
    <dbReference type="NCBI Taxonomy" id="1891224"/>
    <lineage>
        <taxon>Bacteria</taxon>
        <taxon>Pseudomonadati</taxon>
        <taxon>Pseudomonadota</taxon>
        <taxon>Gammaproteobacteria</taxon>
        <taxon>Moraxellales</taxon>
        <taxon>Moraxellaceae</taxon>
        <taxon>Acinetobacter</taxon>
    </lineage>
</organism>
<dbReference type="STRING" id="1891224.BBP83_04245"/>
<accession>A0A1C3CXY5</accession>
<dbReference type="SUPFAM" id="SSF56935">
    <property type="entry name" value="Porins"/>
    <property type="match status" value="1"/>
</dbReference>
<reference evidence="2 3" key="1">
    <citation type="submission" date="2016-07" db="EMBL/GenBank/DDBJ databases">
        <title>Acinetobacter sp. ANC 4603.</title>
        <authorList>
            <person name="Radolfova-Krizova L."/>
            <person name="Nemec A."/>
        </authorList>
    </citation>
    <scope>NUCLEOTIDE SEQUENCE [LARGE SCALE GENOMIC DNA]</scope>
    <source>
        <strain evidence="2 3">ANC 4603</strain>
    </source>
</reference>
<proteinExistence type="predicted"/>
<dbReference type="Proteomes" id="UP000186553">
    <property type="component" value="Unassembled WGS sequence"/>
</dbReference>
<keyword evidence="3" id="KW-1185">Reference proteome</keyword>
<feature type="signal peptide" evidence="1">
    <location>
        <begin position="1"/>
        <end position="22"/>
    </location>
</feature>
<keyword evidence="1" id="KW-0732">Signal</keyword>
<comment type="caution">
    <text evidence="2">The sequence shown here is derived from an EMBL/GenBank/DDBJ whole genome shotgun (WGS) entry which is preliminary data.</text>
</comment>
<evidence type="ECO:0000313" key="3">
    <source>
        <dbReference type="Proteomes" id="UP000186553"/>
    </source>
</evidence>
<evidence type="ECO:0000313" key="2">
    <source>
        <dbReference type="EMBL" id="ODA13604.1"/>
    </source>
</evidence>
<dbReference type="AlphaFoldDB" id="A0A1C3CXY5"/>
<feature type="chain" id="PRO_5008671722" description="Long-chain fatty acid transporter" evidence="1">
    <location>
        <begin position="23"/>
        <end position="461"/>
    </location>
</feature>
<name>A0A1C3CXY5_9GAMM</name>
<sequence length="461" mass="50914">MRLNKVVVSIGIILFSSNQVSAAALDRSGQSISAFLQPNHYFEFGLSTLDPDISGQEAGIARQQRALSDMAQSYLTVSTALKLQLTEKNSFGIIYDQPFGAKSGYQGNNQFVSESKDPILSPLPLTIGELAGKLGEQAPSGQSGVDINIENISLLWGYQPTKNWNLYTGVAYQSLKGHTQLRGSAFSIYNGYDLDIPENAELGWIAGVSFQRPEIGLKTALTYRSEIEHTFNAREDFTLVNLIRNPEGEEMIQQNLNDLLEQKLINQQQHQALQSTIRKIADSDFDSGKSKLTTPKSVNFDAQIGLSRQTVTFANIRWVNWKNFAKEPYQFKQLSEIIGNLATPKRAEGFDIVKYSKDQWAVNLGLGHKINSQWSATTSFGWDSGAGDPVSVLGPTKGYWNFGLAMQFNPTAQSFISGGVKYFWIGDVKGQTGAQAGSDIYIADFKDNNALGYGLKMGYRF</sequence>
<protein>
    <recommendedName>
        <fullName evidence="4">Long-chain fatty acid transporter</fullName>
    </recommendedName>
</protein>
<gene>
    <name evidence="2" type="ORF">BBP83_04245</name>
</gene>
<evidence type="ECO:0008006" key="4">
    <source>
        <dbReference type="Google" id="ProtNLM"/>
    </source>
</evidence>
<evidence type="ECO:0000256" key="1">
    <source>
        <dbReference type="SAM" id="SignalP"/>
    </source>
</evidence>
<dbReference type="Gene3D" id="2.40.160.60">
    <property type="entry name" value="Outer membrane protein transport protein (OMPP1/FadL/TodX)"/>
    <property type="match status" value="1"/>
</dbReference>
<dbReference type="OrthoDB" id="6679728at2"/>
<dbReference type="EMBL" id="MBDL01000008">
    <property type="protein sequence ID" value="ODA13604.1"/>
    <property type="molecule type" value="Genomic_DNA"/>
</dbReference>
<dbReference type="RefSeq" id="WP_068886365.1">
    <property type="nucleotide sequence ID" value="NZ_CBCRUU010000001.1"/>
</dbReference>